<evidence type="ECO:0000256" key="1">
    <source>
        <dbReference type="ARBA" id="ARBA00004308"/>
    </source>
</evidence>
<dbReference type="Proteomes" id="UP000541610">
    <property type="component" value="Unassembled WGS sequence"/>
</dbReference>
<dbReference type="GO" id="GO:0046856">
    <property type="term" value="P:phosphatidylinositol dephosphorylation"/>
    <property type="evidence" value="ECO:0007669"/>
    <property type="project" value="InterPro"/>
</dbReference>
<dbReference type="InterPro" id="IPR043573">
    <property type="entry name" value="Fig4-like"/>
</dbReference>
<sequence>MTYGHIHPYGTNFYRGYKLDIVGSPNDPPWMQSAERVPPMENLNINFQTRKVKNPYPKLVKFLLRKYPDLRFQDCFVEGNQWTRGNDTYRDDHPVMQFVARQLQLMNNGMDRRRAFKQTEEEFRDRRKKLEEQQKIEMAMAWNSAVMPAFGSNRRPNPLYPNGLAYSRQREAELRELHLRRILSRVRSFRFGKLKQEYRDAGREEEIPTLMKMPRRLEAEQDRASLVGKLRPSKYRQWATESTMSPRQQRRHTAALEAAEMLDPMLDEELEGDDEDYLLQDDEEALLGEDAVEGATQMAEAIAFDGSSNESKYSAAPLRKSKVAASLKELLDDNEESIPSLSTLREMYGVGKSNPFVGNPFEGNKPDSNRPEQWEVEDFEREMSDQVIGKPTMKPKKSHPLRPVRGREGFCDFDKMDVYQSNEVVYVRGLRRRGEGGEEAEYLCITRQAGHVNSRPLIYATDRDIRDSSDKRLASDIQAVVGLIQLLQGYYLVVVSEARPVGWIGGRGCHQVWSTEKTVLLPLKAASSSDQQQQQQQSAAAVVGSSTSGSGGSILHQRQLAKDERRLIDLIQDMQASRGYYYCHTYDISQSAQSNLADSSLSRFVWNWTHSEGFRDHPDQRVRQWYVPIIYGYFAAREISALSRVLSIILISRRSRFYAGTRYRKRGINADGDAANEVETEQILIDLSTGGMGRQPFSSFVQVRGSAPVFWMQDQSQLSLVKPKPPIRFQRTDRNNTASRRHFSGLLGRYGAPVLVINLMRHAEGEVVEEGEEEKPSEEGQRSLSTVENEQEFLLGSHYQKMVNALNTDLPSAVKIRYVVFDLKAYSKHLVAQARLRRGGQDLVDHLGILSEWLALSTGWLHIHANGEVKRFQSGVARSSCVDCLDRTNVFQYHIGCAALCSQLREQGLIGVPEAGEPPPLMVMRELTRIYEEMGDQLAWQYAGSEAHKKYANIMGAGQSLEGHASASGSLGGHRRVMPRGSGDTDWVALSAPSRELLISLHRHYANSVSDQEKQHAVNLFLGLYSPVRALPRPWQTDCDVDAFVHHQPLGDDPMDSRTDWWTDPLRAFKMAASRSFAQVLPEHIPSWFALAPEDSDEGCEEVEEAQSSFEQAYPSTTLTRFNTLQPPLGSCAFLDVVPRGAAVGVRREENDGVRTEKDILDPATLHSIKLTPLQVGVTVNDQQCEGELLQTATRIDSANQRASEVEEVLLGWRSDEDPCGGVCHDRQAYSEYCDLGRLSRMVNAVLLSDLGSAKEALAEYWCMDEDVGRALVMPRRKVSERGSDARALLNGVIAKEVAVRGTFAD</sequence>
<dbReference type="OrthoDB" id="405996at2759"/>
<comment type="subcellular location">
    <subcellularLocation>
        <location evidence="1">Endomembrane system</location>
    </subcellularLocation>
</comment>
<feature type="compositionally biased region" description="Low complexity" evidence="4">
    <location>
        <begin position="532"/>
        <end position="548"/>
    </location>
</feature>
<dbReference type="PANTHER" id="PTHR45738">
    <property type="entry name" value="POLYPHOSPHOINOSITIDE PHOSPHATASE"/>
    <property type="match status" value="1"/>
</dbReference>
<evidence type="ECO:0000256" key="3">
    <source>
        <dbReference type="ARBA" id="ARBA00023136"/>
    </source>
</evidence>
<dbReference type="InterPro" id="IPR002013">
    <property type="entry name" value="SAC_dom"/>
</dbReference>
<reference evidence="6 7" key="1">
    <citation type="submission" date="2020-04" db="EMBL/GenBank/DDBJ databases">
        <title>Perkinsus olseni comparative genomics.</title>
        <authorList>
            <person name="Bogema D.R."/>
        </authorList>
    </citation>
    <scope>NUCLEOTIDE SEQUENCE [LARGE SCALE GENOMIC DNA]</scope>
    <source>
        <strain evidence="6">00978-12</strain>
    </source>
</reference>
<accession>A0A7J6NGZ5</accession>
<feature type="domain" description="SAC" evidence="5">
    <location>
        <begin position="571"/>
        <end position="944"/>
    </location>
</feature>
<dbReference type="PANTHER" id="PTHR45738:SF5">
    <property type="entry name" value="POLYPHOSPHOINOSITIDE PHOSPHATASE"/>
    <property type="match status" value="1"/>
</dbReference>
<evidence type="ECO:0000259" key="5">
    <source>
        <dbReference type="PROSITE" id="PS50275"/>
    </source>
</evidence>
<feature type="region of interest" description="Disordered" evidence="4">
    <location>
        <begin position="766"/>
        <end position="786"/>
    </location>
</feature>
<dbReference type="GO" id="GO:0012505">
    <property type="term" value="C:endomembrane system"/>
    <property type="evidence" value="ECO:0007669"/>
    <property type="project" value="UniProtKB-SubCell"/>
</dbReference>
<name>A0A7J6NGZ5_PEROL</name>
<organism evidence="6 7">
    <name type="scientific">Perkinsus olseni</name>
    <name type="common">Perkinsus atlanticus</name>
    <dbReference type="NCBI Taxonomy" id="32597"/>
    <lineage>
        <taxon>Eukaryota</taxon>
        <taxon>Sar</taxon>
        <taxon>Alveolata</taxon>
        <taxon>Perkinsozoa</taxon>
        <taxon>Perkinsea</taxon>
        <taxon>Perkinsida</taxon>
        <taxon>Perkinsidae</taxon>
        <taxon>Perkinsus</taxon>
    </lineage>
</organism>
<evidence type="ECO:0000256" key="2">
    <source>
        <dbReference type="ARBA" id="ARBA00022801"/>
    </source>
</evidence>
<evidence type="ECO:0000313" key="6">
    <source>
        <dbReference type="EMBL" id="KAF4682311.1"/>
    </source>
</evidence>
<protein>
    <recommendedName>
        <fullName evidence="5">SAC domain-containing protein</fullName>
    </recommendedName>
</protein>
<gene>
    <name evidence="6" type="ORF">FOZ60_010759</name>
</gene>
<feature type="region of interest" description="Disordered" evidence="4">
    <location>
        <begin position="532"/>
        <end position="555"/>
    </location>
</feature>
<dbReference type="EMBL" id="JABANP010000442">
    <property type="protein sequence ID" value="KAF4682311.1"/>
    <property type="molecule type" value="Genomic_DNA"/>
</dbReference>
<comment type="caution">
    <text evidence="6">The sequence shown here is derived from an EMBL/GenBank/DDBJ whole genome shotgun (WGS) entry which is preliminary data.</text>
</comment>
<evidence type="ECO:0000313" key="7">
    <source>
        <dbReference type="Proteomes" id="UP000541610"/>
    </source>
</evidence>
<dbReference type="Pfam" id="PF02383">
    <property type="entry name" value="Syja_N"/>
    <property type="match status" value="1"/>
</dbReference>
<evidence type="ECO:0000256" key="4">
    <source>
        <dbReference type="SAM" id="MobiDB-lite"/>
    </source>
</evidence>
<keyword evidence="3" id="KW-0472">Membrane</keyword>
<feature type="compositionally biased region" description="Acidic residues" evidence="4">
    <location>
        <begin position="766"/>
        <end position="776"/>
    </location>
</feature>
<dbReference type="GO" id="GO:0043813">
    <property type="term" value="F:phosphatidylinositol-3,5-bisphosphate 5-phosphatase activity"/>
    <property type="evidence" value="ECO:0007669"/>
    <property type="project" value="InterPro"/>
</dbReference>
<dbReference type="PROSITE" id="PS50275">
    <property type="entry name" value="SAC"/>
    <property type="match status" value="1"/>
</dbReference>
<keyword evidence="2" id="KW-0378">Hydrolase</keyword>
<proteinExistence type="predicted"/>